<keyword evidence="3" id="KW-1185">Reference proteome</keyword>
<name>A0A9N9GIA3_FUNMO</name>
<proteinExistence type="predicted"/>
<feature type="region of interest" description="Disordered" evidence="1">
    <location>
        <begin position="125"/>
        <end position="176"/>
    </location>
</feature>
<dbReference type="Proteomes" id="UP000789375">
    <property type="component" value="Unassembled WGS sequence"/>
</dbReference>
<feature type="compositionally biased region" description="Acidic residues" evidence="1">
    <location>
        <begin position="130"/>
        <end position="144"/>
    </location>
</feature>
<organism evidence="2 3">
    <name type="scientific">Funneliformis mosseae</name>
    <name type="common">Endomycorrhizal fungus</name>
    <name type="synonym">Glomus mosseae</name>
    <dbReference type="NCBI Taxonomy" id="27381"/>
    <lineage>
        <taxon>Eukaryota</taxon>
        <taxon>Fungi</taxon>
        <taxon>Fungi incertae sedis</taxon>
        <taxon>Mucoromycota</taxon>
        <taxon>Glomeromycotina</taxon>
        <taxon>Glomeromycetes</taxon>
        <taxon>Glomerales</taxon>
        <taxon>Glomeraceae</taxon>
        <taxon>Funneliformis</taxon>
    </lineage>
</organism>
<evidence type="ECO:0000313" key="2">
    <source>
        <dbReference type="EMBL" id="CAG8603998.1"/>
    </source>
</evidence>
<dbReference type="AlphaFoldDB" id="A0A9N9GIA3"/>
<accession>A0A9N9GIA3</accession>
<reference evidence="2" key="1">
    <citation type="submission" date="2021-06" db="EMBL/GenBank/DDBJ databases">
        <authorList>
            <person name="Kallberg Y."/>
            <person name="Tangrot J."/>
            <person name="Rosling A."/>
        </authorList>
    </citation>
    <scope>NUCLEOTIDE SEQUENCE</scope>
    <source>
        <strain evidence="2">87-6 pot B 2015</strain>
    </source>
</reference>
<dbReference type="EMBL" id="CAJVPP010002551">
    <property type="protein sequence ID" value="CAG8603998.1"/>
    <property type="molecule type" value="Genomic_DNA"/>
</dbReference>
<evidence type="ECO:0000313" key="3">
    <source>
        <dbReference type="Proteomes" id="UP000789375"/>
    </source>
</evidence>
<gene>
    <name evidence="2" type="ORF">FMOSSE_LOCUS9100</name>
</gene>
<protein>
    <submittedName>
        <fullName evidence="2">5224_t:CDS:1</fullName>
    </submittedName>
</protein>
<evidence type="ECO:0000256" key="1">
    <source>
        <dbReference type="SAM" id="MobiDB-lite"/>
    </source>
</evidence>
<comment type="caution">
    <text evidence="2">The sequence shown here is derived from an EMBL/GenBank/DDBJ whole genome shotgun (WGS) entry which is preliminary data.</text>
</comment>
<sequence length="219" mass="24377">MIPTFNLKDCGFKSEIKFTSFDVYYSDWENSINFYVQGVNSININQTKPIQFNSKLHYNITSRKSDIDRSCLKSKLNSNFGSRCQIEEDESTVTILTELTGTLDSVEQVELSVKVGGDEIGCVTASLESNDNENNENNESEFDKEDGKKKKKPKDPESPKPPSNHSTSSEKKGGSKGSLKYVFGGIGAAAILSMVALRKKIKKFLGCHKENTENNRIVV</sequence>